<dbReference type="PANTHER" id="PTHR43784">
    <property type="entry name" value="GDSL-LIKE LIPASE/ACYLHYDROLASE, PUTATIVE (AFU_ORTHOLOGUE AFUA_2G00820)-RELATED"/>
    <property type="match status" value="1"/>
</dbReference>
<dbReference type="PANTHER" id="PTHR43784:SF2">
    <property type="entry name" value="GDSL-LIKE LIPASE_ACYLHYDROLASE, PUTATIVE (AFU_ORTHOLOGUE AFUA_2G00820)-RELATED"/>
    <property type="match status" value="1"/>
</dbReference>
<evidence type="ECO:0000313" key="2">
    <source>
        <dbReference type="EMBL" id="BBZ78745.1"/>
    </source>
</evidence>
<sequence length="253" mass="26866">MGRLYTVTVGARISEVSLSLRDTLARAAAAAVSAAVVAGAVVGYSPQTRDYQLLNRGTAEDRVAVIGDSYTTGTDEGGRGPQSWTAQTWQLLAAQGFKVEPDVAAEGGAGYGIRGNHGNVFEDLTIRAVKRDDALVVFFGSRNDQPVDQARFPVLVGETFQIARRVAPSAKFLVIGPPWPTADPPDVVLAIRDNLRIQARGVGATFIDPLAEGWFVGRPDLIGPDGVHPNDAGHAYLAEKIAPLIRSQLTIPV</sequence>
<name>A0A6N4WDA5_9MYCO</name>
<dbReference type="InterPro" id="IPR036514">
    <property type="entry name" value="SGNH_hydro_sf"/>
</dbReference>
<proteinExistence type="predicted"/>
<evidence type="ECO:0000313" key="3">
    <source>
        <dbReference type="Proteomes" id="UP000467249"/>
    </source>
</evidence>
<dbReference type="NCBIfam" id="NF045548">
    <property type="entry name" value="GDSL_lipase"/>
    <property type="match status" value="1"/>
</dbReference>
<dbReference type="EMBL" id="AP022620">
    <property type="protein sequence ID" value="BBZ78745.1"/>
    <property type="molecule type" value="Genomic_DNA"/>
</dbReference>
<dbReference type="Gene3D" id="3.40.50.1110">
    <property type="entry name" value="SGNH hydrolase"/>
    <property type="match status" value="1"/>
</dbReference>
<feature type="domain" description="SGNH hydrolase-type esterase" evidence="1">
    <location>
        <begin position="65"/>
        <end position="235"/>
    </location>
</feature>
<dbReference type="Proteomes" id="UP000467249">
    <property type="component" value="Chromosome"/>
</dbReference>
<reference evidence="2 3" key="1">
    <citation type="journal article" date="2019" name="Emerg. Microbes Infect.">
        <title>Comprehensive subspecies identification of 175 nontuberculous mycobacteria species based on 7547 genomic profiles.</title>
        <authorList>
            <person name="Matsumoto Y."/>
            <person name="Kinjo T."/>
            <person name="Motooka D."/>
            <person name="Nabeya D."/>
            <person name="Jung N."/>
            <person name="Uechi K."/>
            <person name="Horii T."/>
            <person name="Iida T."/>
            <person name="Fujita J."/>
            <person name="Nakamura S."/>
        </authorList>
    </citation>
    <scope>NUCLEOTIDE SEQUENCE [LARGE SCALE GENOMIC DNA]</scope>
    <source>
        <strain evidence="2 3">JCM 30275</strain>
    </source>
</reference>
<evidence type="ECO:0000259" key="1">
    <source>
        <dbReference type="Pfam" id="PF13472"/>
    </source>
</evidence>
<dbReference type="InterPro" id="IPR053140">
    <property type="entry name" value="GDSL_Rv0518-like"/>
</dbReference>
<dbReference type="CDD" id="cd00229">
    <property type="entry name" value="SGNH_hydrolase"/>
    <property type="match status" value="1"/>
</dbReference>
<organism evidence="2 3">
    <name type="scientific">Mycolicibacterium anyangense</name>
    <dbReference type="NCBI Taxonomy" id="1431246"/>
    <lineage>
        <taxon>Bacteria</taxon>
        <taxon>Bacillati</taxon>
        <taxon>Actinomycetota</taxon>
        <taxon>Actinomycetes</taxon>
        <taxon>Mycobacteriales</taxon>
        <taxon>Mycobacteriaceae</taxon>
        <taxon>Mycolicibacterium</taxon>
    </lineage>
</organism>
<accession>A0A6N4WDA5</accession>
<dbReference type="SUPFAM" id="SSF52266">
    <property type="entry name" value="SGNH hydrolase"/>
    <property type="match status" value="1"/>
</dbReference>
<protein>
    <recommendedName>
        <fullName evidence="1">SGNH hydrolase-type esterase domain-containing protein</fullName>
    </recommendedName>
</protein>
<dbReference type="Pfam" id="PF13472">
    <property type="entry name" value="Lipase_GDSL_2"/>
    <property type="match status" value="1"/>
</dbReference>
<dbReference type="KEGG" id="many:MANY_40820"/>
<gene>
    <name evidence="2" type="ORF">MANY_40820</name>
</gene>
<keyword evidence="3" id="KW-1185">Reference proteome</keyword>
<dbReference type="InterPro" id="IPR013830">
    <property type="entry name" value="SGNH_hydro"/>
</dbReference>
<dbReference type="InterPro" id="IPR054624">
    <property type="entry name" value="GDSL_Rv0518"/>
</dbReference>
<dbReference type="AlphaFoldDB" id="A0A6N4WDA5"/>